<evidence type="ECO:0000256" key="5">
    <source>
        <dbReference type="ARBA" id="ARBA00022777"/>
    </source>
</evidence>
<dbReference type="InterPro" id="IPR000719">
    <property type="entry name" value="Prot_kinase_dom"/>
</dbReference>
<evidence type="ECO:0000256" key="9">
    <source>
        <dbReference type="SAM" id="MobiDB-lite"/>
    </source>
</evidence>
<keyword evidence="2 11" id="KW-0723">Serine/threonine-protein kinase</keyword>
<keyword evidence="12" id="KW-1185">Reference proteome</keyword>
<dbReference type="InterPro" id="IPR031636">
    <property type="entry name" value="PknG_TPR"/>
</dbReference>
<evidence type="ECO:0000313" key="11">
    <source>
        <dbReference type="EMBL" id="TNC18817.1"/>
    </source>
</evidence>
<evidence type="ECO:0000256" key="4">
    <source>
        <dbReference type="ARBA" id="ARBA00022741"/>
    </source>
</evidence>
<dbReference type="Gene3D" id="3.30.200.20">
    <property type="entry name" value="Phosphorylase Kinase, domain 1"/>
    <property type="match status" value="1"/>
</dbReference>
<gene>
    <name evidence="11" type="ORF">FG385_33415</name>
</gene>
<dbReference type="FunFam" id="1.10.510.10:FF:000306">
    <property type="entry name" value="Serine/threonine protein kinase"/>
    <property type="match status" value="1"/>
</dbReference>
<comment type="catalytic activity">
    <reaction evidence="8">
        <text>L-seryl-[protein] + ATP = O-phospho-L-seryl-[protein] + ADP + H(+)</text>
        <dbReference type="Rhea" id="RHEA:17989"/>
        <dbReference type="Rhea" id="RHEA-COMP:9863"/>
        <dbReference type="Rhea" id="RHEA-COMP:11604"/>
        <dbReference type="ChEBI" id="CHEBI:15378"/>
        <dbReference type="ChEBI" id="CHEBI:29999"/>
        <dbReference type="ChEBI" id="CHEBI:30616"/>
        <dbReference type="ChEBI" id="CHEBI:83421"/>
        <dbReference type="ChEBI" id="CHEBI:456216"/>
        <dbReference type="EC" id="2.7.11.1"/>
    </reaction>
</comment>
<dbReference type="SUPFAM" id="SSF48452">
    <property type="entry name" value="TPR-like"/>
    <property type="match status" value="1"/>
</dbReference>
<comment type="catalytic activity">
    <reaction evidence="7">
        <text>L-threonyl-[protein] + ATP = O-phospho-L-threonyl-[protein] + ADP + H(+)</text>
        <dbReference type="Rhea" id="RHEA:46608"/>
        <dbReference type="Rhea" id="RHEA-COMP:11060"/>
        <dbReference type="Rhea" id="RHEA-COMP:11605"/>
        <dbReference type="ChEBI" id="CHEBI:15378"/>
        <dbReference type="ChEBI" id="CHEBI:30013"/>
        <dbReference type="ChEBI" id="CHEBI:30616"/>
        <dbReference type="ChEBI" id="CHEBI:61977"/>
        <dbReference type="ChEBI" id="CHEBI:456216"/>
        <dbReference type="EC" id="2.7.11.1"/>
    </reaction>
</comment>
<evidence type="ECO:0000256" key="7">
    <source>
        <dbReference type="ARBA" id="ARBA00047899"/>
    </source>
</evidence>
<dbReference type="Gene3D" id="1.25.40.10">
    <property type="entry name" value="Tetratricopeptide repeat domain"/>
    <property type="match status" value="1"/>
</dbReference>
<dbReference type="Gene3D" id="1.10.510.10">
    <property type="entry name" value="Transferase(Phosphotransferase) domain 1"/>
    <property type="match status" value="1"/>
</dbReference>
<keyword evidence="5 11" id="KW-0418">Kinase</keyword>
<dbReference type="PROSITE" id="PS50011">
    <property type="entry name" value="PROTEIN_KINASE_DOM"/>
    <property type="match status" value="1"/>
</dbReference>
<evidence type="ECO:0000256" key="1">
    <source>
        <dbReference type="ARBA" id="ARBA00012513"/>
    </source>
</evidence>
<evidence type="ECO:0000313" key="12">
    <source>
        <dbReference type="Proteomes" id="UP000305546"/>
    </source>
</evidence>
<dbReference type="CDD" id="cd14014">
    <property type="entry name" value="STKc_PknB_like"/>
    <property type="match status" value="1"/>
</dbReference>
<organism evidence="11 12">
    <name type="scientific">Amycolatopsis alkalitolerans</name>
    <dbReference type="NCBI Taxonomy" id="2547244"/>
    <lineage>
        <taxon>Bacteria</taxon>
        <taxon>Bacillati</taxon>
        <taxon>Actinomycetota</taxon>
        <taxon>Actinomycetes</taxon>
        <taxon>Pseudonocardiales</taxon>
        <taxon>Pseudonocardiaceae</taxon>
        <taxon>Amycolatopsis</taxon>
    </lineage>
</organism>
<dbReference type="Pfam" id="PF16918">
    <property type="entry name" value="PknG_TPR"/>
    <property type="match status" value="1"/>
</dbReference>
<dbReference type="GO" id="GO:0005524">
    <property type="term" value="F:ATP binding"/>
    <property type="evidence" value="ECO:0007669"/>
    <property type="project" value="UniProtKB-KW"/>
</dbReference>
<name>A0A5C4LNZ0_9PSEU</name>
<feature type="compositionally biased region" description="Low complexity" evidence="9">
    <location>
        <begin position="39"/>
        <end position="59"/>
    </location>
</feature>
<dbReference type="AlphaFoldDB" id="A0A5C4LNZ0"/>
<dbReference type="SUPFAM" id="SSF56112">
    <property type="entry name" value="Protein kinase-like (PK-like)"/>
    <property type="match status" value="1"/>
</dbReference>
<dbReference type="GO" id="GO:0004674">
    <property type="term" value="F:protein serine/threonine kinase activity"/>
    <property type="evidence" value="ECO:0007669"/>
    <property type="project" value="UniProtKB-KW"/>
</dbReference>
<keyword evidence="3" id="KW-0808">Transferase</keyword>
<dbReference type="PANTHER" id="PTHR24363:SF0">
    <property type="entry name" value="SERINE_THREONINE KINASE LIKE DOMAIN CONTAINING 1"/>
    <property type="match status" value="1"/>
</dbReference>
<feature type="region of interest" description="Disordered" evidence="9">
    <location>
        <begin position="30"/>
        <end position="97"/>
    </location>
</feature>
<evidence type="ECO:0000256" key="3">
    <source>
        <dbReference type="ARBA" id="ARBA00022679"/>
    </source>
</evidence>
<feature type="domain" description="Protein kinase" evidence="10">
    <location>
        <begin position="153"/>
        <end position="401"/>
    </location>
</feature>
<dbReference type="EMBL" id="VDFW01000060">
    <property type="protein sequence ID" value="TNC18817.1"/>
    <property type="molecule type" value="Genomic_DNA"/>
</dbReference>
<sequence>MGRVLPALVVRVAARSRPGAAGAALRGGAIVNTPREDPGPATSATAFSAPTGVSWSTRATPPPSRPARASARSSSPSSLGRGVIEVPPVPRRDPREAVLTDPRVPEGKRFCSACGGKVGRDGDAEPEGTCPQCGHAFSFTPKLSPGEVVHDQYEVLGCLAHGGLGWIYLAADHRVADRWVVLKGLLDTGDAAAMAAAIAETKFLAQVEHPSIVRIYNFVEHRGTGYIVMEYVGGTSLKDMMARQDEPGACLPITRAIAYTLEILPALAHLHASGLVYCDFKPDNAIQVEDQLKLIDLGAVRHVSDSGSPIYGTSGYQAPEVGRELPSPVSDVYSVGRALAVMTFPFDFHHAYRDVLPPPEEVPLLARFESFHRLLIRATHPDPDRRFGSAEEMREQLEGVFREVAATVDDQPRPGMSTAFTPERRAFGVQGAPALREVAVALPVPRVDPADPGTAFLAALAETDPVALIEELADPPARGDEIKFRLARGQIDAGRPAEARRTLNTVKLGPGDWRAEWYRGLAALAEGQPHQARQCFETVYDLAPGEPAPKLAIAVCAEAAGEAGDAERYYRTVWRTDRTFISAAFGLARALLDKGNRADAVDVLESVPETSSRYLVAQLTAIHARTNASPLSEEDFAVAGERLSRLDLDEHRRAEAARDLLSAALAWVRGTGAHAGSVLGCRLTEHELRKGLETWYLRLARQTTGRRERIALVDEANRVRPKTWF</sequence>
<proteinExistence type="predicted"/>
<keyword evidence="4" id="KW-0547">Nucleotide-binding</keyword>
<dbReference type="Proteomes" id="UP000305546">
    <property type="component" value="Unassembled WGS sequence"/>
</dbReference>
<dbReference type="Pfam" id="PF00069">
    <property type="entry name" value="Pkinase"/>
    <property type="match status" value="1"/>
</dbReference>
<dbReference type="PANTHER" id="PTHR24363">
    <property type="entry name" value="SERINE/THREONINE PROTEIN KINASE"/>
    <property type="match status" value="1"/>
</dbReference>
<evidence type="ECO:0000256" key="2">
    <source>
        <dbReference type="ARBA" id="ARBA00022527"/>
    </source>
</evidence>
<dbReference type="Pfam" id="PF16919">
    <property type="entry name" value="PknG_rubred"/>
    <property type="match status" value="1"/>
</dbReference>
<protein>
    <recommendedName>
        <fullName evidence="1">non-specific serine/threonine protein kinase</fullName>
        <ecNumber evidence="1">2.7.11.1</ecNumber>
    </recommendedName>
</protein>
<dbReference type="InterPro" id="IPR011990">
    <property type="entry name" value="TPR-like_helical_dom_sf"/>
</dbReference>
<dbReference type="EC" id="2.7.11.1" evidence="1"/>
<comment type="caution">
    <text evidence="11">The sequence shown here is derived from an EMBL/GenBank/DDBJ whole genome shotgun (WGS) entry which is preliminary data.</text>
</comment>
<evidence type="ECO:0000259" key="10">
    <source>
        <dbReference type="PROSITE" id="PS50011"/>
    </source>
</evidence>
<dbReference type="InterPro" id="IPR031634">
    <property type="entry name" value="PknG_rubred"/>
</dbReference>
<reference evidence="11 12" key="1">
    <citation type="submission" date="2019-06" db="EMBL/GenBank/DDBJ databases">
        <title>Amycolatopsis alkalitolerans sp. nov., isolated from Gastrodia elata Blume.</title>
        <authorList>
            <person name="Narsing Rao M.P."/>
            <person name="Li W.J."/>
        </authorList>
    </citation>
    <scope>NUCLEOTIDE SEQUENCE [LARGE SCALE GENOMIC DNA]</scope>
    <source>
        <strain evidence="11 12">SYSUP0005</strain>
    </source>
</reference>
<keyword evidence="6" id="KW-0067">ATP-binding</keyword>
<accession>A0A5C4LNZ0</accession>
<evidence type="ECO:0000256" key="6">
    <source>
        <dbReference type="ARBA" id="ARBA00022840"/>
    </source>
</evidence>
<dbReference type="InterPro" id="IPR011009">
    <property type="entry name" value="Kinase-like_dom_sf"/>
</dbReference>
<evidence type="ECO:0000256" key="8">
    <source>
        <dbReference type="ARBA" id="ARBA00048679"/>
    </source>
</evidence>
<feature type="compositionally biased region" description="Low complexity" evidence="9">
    <location>
        <begin position="66"/>
        <end position="78"/>
    </location>
</feature>